<evidence type="ECO:0000313" key="2">
    <source>
        <dbReference type="EMBL" id="KAB1656022.1"/>
    </source>
</evidence>
<keyword evidence="3" id="KW-1185">Reference proteome</keyword>
<proteinExistence type="predicted"/>
<evidence type="ECO:0000313" key="3">
    <source>
        <dbReference type="Proteomes" id="UP000467240"/>
    </source>
</evidence>
<dbReference type="Proteomes" id="UP000467240">
    <property type="component" value="Unassembled WGS sequence"/>
</dbReference>
<gene>
    <name evidence="2" type="ORF">F8O01_11335</name>
</gene>
<sequence length="118" mass="13155">MAASGAADWFEWRTRNWATMWEGVRTEVLLDRGTDIVVRFETAGDASRGVLEELVGRGVSVVGGFVHEDGSRFEQFGDADEFERTFVLVETEEDIDGEPRTMRRIELRDADAPGSVSA</sequence>
<comment type="caution">
    <text evidence="2">The sequence shown here is derived from an EMBL/GenBank/DDBJ whole genome shotgun (WGS) entry which is preliminary data.</text>
</comment>
<feature type="compositionally biased region" description="Basic and acidic residues" evidence="1">
    <location>
        <begin position="99"/>
        <end position="111"/>
    </location>
</feature>
<accession>A0A7J5BQL8</accession>
<dbReference type="AlphaFoldDB" id="A0A7J5BQL8"/>
<organism evidence="2 3">
    <name type="scientific">Pseudoclavibacter chungangensis</name>
    <dbReference type="NCBI Taxonomy" id="587635"/>
    <lineage>
        <taxon>Bacteria</taxon>
        <taxon>Bacillati</taxon>
        <taxon>Actinomycetota</taxon>
        <taxon>Actinomycetes</taxon>
        <taxon>Micrococcales</taxon>
        <taxon>Microbacteriaceae</taxon>
        <taxon>Pseudoclavibacter</taxon>
    </lineage>
</organism>
<dbReference type="EMBL" id="WBJZ01000013">
    <property type="protein sequence ID" value="KAB1656022.1"/>
    <property type="molecule type" value="Genomic_DNA"/>
</dbReference>
<evidence type="ECO:0000256" key="1">
    <source>
        <dbReference type="SAM" id="MobiDB-lite"/>
    </source>
</evidence>
<reference evidence="2 3" key="1">
    <citation type="submission" date="2019-09" db="EMBL/GenBank/DDBJ databases">
        <title>Phylogeny of genus Pseudoclavibacter and closely related genus.</title>
        <authorList>
            <person name="Li Y."/>
        </authorList>
    </citation>
    <scope>NUCLEOTIDE SEQUENCE [LARGE SCALE GENOMIC DNA]</scope>
    <source>
        <strain evidence="2 3">DSM 23821</strain>
    </source>
</reference>
<feature type="region of interest" description="Disordered" evidence="1">
    <location>
        <begin position="99"/>
        <end position="118"/>
    </location>
</feature>
<name>A0A7J5BQL8_9MICO</name>
<protein>
    <submittedName>
        <fullName evidence="2">Uncharacterized protein</fullName>
    </submittedName>
</protein>